<accession>A0A9W6SPZ6</accession>
<dbReference type="Pfam" id="PF00535">
    <property type="entry name" value="Glycos_transf_2"/>
    <property type="match status" value="1"/>
</dbReference>
<keyword evidence="6" id="KW-1185">Reference proteome</keyword>
<dbReference type="SUPFAM" id="SSF53448">
    <property type="entry name" value="Nucleotide-diphospho-sugar transferases"/>
    <property type="match status" value="1"/>
</dbReference>
<reference evidence="5" key="1">
    <citation type="submission" date="2023-03" db="EMBL/GenBank/DDBJ databases">
        <title>Actinorhabdospora filicis NBRC 111898.</title>
        <authorList>
            <person name="Ichikawa N."/>
            <person name="Sato H."/>
            <person name="Tonouchi N."/>
        </authorList>
    </citation>
    <scope>NUCLEOTIDE SEQUENCE</scope>
    <source>
        <strain evidence="5">NBRC 111898</strain>
    </source>
</reference>
<dbReference type="InterPro" id="IPR029044">
    <property type="entry name" value="Nucleotide-diphossugar_trans"/>
</dbReference>
<proteinExistence type="inferred from homology"/>
<protein>
    <submittedName>
        <fullName evidence="5">Dolichol-phosphate mannosyltransferase</fullName>
    </submittedName>
</protein>
<evidence type="ECO:0000259" key="4">
    <source>
        <dbReference type="Pfam" id="PF00535"/>
    </source>
</evidence>
<dbReference type="CDD" id="cd06442">
    <property type="entry name" value="DPM1_like"/>
    <property type="match status" value="1"/>
</dbReference>
<dbReference type="PANTHER" id="PTHR43398">
    <property type="entry name" value="DOLICHOL-PHOSPHATE MANNOSYLTRANSFERASE SUBUNIT 1"/>
    <property type="match status" value="1"/>
</dbReference>
<dbReference type="RefSeq" id="WP_285665135.1">
    <property type="nucleotide sequence ID" value="NZ_BSTX01000003.1"/>
</dbReference>
<dbReference type="EMBL" id="BSTX01000003">
    <property type="protein sequence ID" value="GLZ80007.1"/>
    <property type="molecule type" value="Genomic_DNA"/>
</dbReference>
<comment type="caution">
    <text evidence="5">The sequence shown here is derived from an EMBL/GenBank/DDBJ whole genome shotgun (WGS) entry which is preliminary data.</text>
</comment>
<evidence type="ECO:0000313" key="6">
    <source>
        <dbReference type="Proteomes" id="UP001165079"/>
    </source>
</evidence>
<dbReference type="GO" id="GO:0004582">
    <property type="term" value="F:dolichyl-phosphate beta-D-mannosyltransferase activity"/>
    <property type="evidence" value="ECO:0007669"/>
    <property type="project" value="InterPro"/>
</dbReference>
<dbReference type="Gene3D" id="3.90.550.10">
    <property type="entry name" value="Spore Coat Polysaccharide Biosynthesis Protein SpsA, Chain A"/>
    <property type="match status" value="1"/>
</dbReference>
<dbReference type="GO" id="GO:0016020">
    <property type="term" value="C:membrane"/>
    <property type="evidence" value="ECO:0007669"/>
    <property type="project" value="GOC"/>
</dbReference>
<dbReference type="InterPro" id="IPR039528">
    <property type="entry name" value="DPM1-like"/>
</dbReference>
<dbReference type="FunFam" id="3.90.550.10:FF:000122">
    <property type="entry name" value="Dolichol-phosphate mannosyltransferase subunit 1"/>
    <property type="match status" value="1"/>
</dbReference>
<keyword evidence="3" id="KW-0808">Transferase</keyword>
<feature type="domain" description="Glycosyltransferase 2-like" evidence="4">
    <location>
        <begin position="27"/>
        <end position="199"/>
    </location>
</feature>
<name>A0A9W6SPZ6_9ACTN</name>
<dbReference type="PANTHER" id="PTHR43398:SF1">
    <property type="entry name" value="DOLICHOL-PHOSPHATE MANNOSYLTRANSFERASE SUBUNIT 1"/>
    <property type="match status" value="1"/>
</dbReference>
<evidence type="ECO:0000256" key="2">
    <source>
        <dbReference type="ARBA" id="ARBA00022676"/>
    </source>
</evidence>
<evidence type="ECO:0000256" key="3">
    <source>
        <dbReference type="ARBA" id="ARBA00022679"/>
    </source>
</evidence>
<dbReference type="Proteomes" id="UP001165079">
    <property type="component" value="Unassembled WGS sequence"/>
</dbReference>
<keyword evidence="2 5" id="KW-0328">Glycosyltransferase</keyword>
<evidence type="ECO:0000313" key="5">
    <source>
        <dbReference type="EMBL" id="GLZ80007.1"/>
    </source>
</evidence>
<dbReference type="AlphaFoldDB" id="A0A9W6SPZ6"/>
<dbReference type="GO" id="GO:0009247">
    <property type="term" value="P:glycolipid biosynthetic process"/>
    <property type="evidence" value="ECO:0007669"/>
    <property type="project" value="TreeGrafter"/>
</dbReference>
<dbReference type="InterPro" id="IPR001173">
    <property type="entry name" value="Glyco_trans_2-like"/>
</dbReference>
<organism evidence="5 6">
    <name type="scientific">Actinorhabdospora filicis</name>
    <dbReference type="NCBI Taxonomy" id="1785913"/>
    <lineage>
        <taxon>Bacteria</taxon>
        <taxon>Bacillati</taxon>
        <taxon>Actinomycetota</taxon>
        <taxon>Actinomycetes</taxon>
        <taxon>Micromonosporales</taxon>
        <taxon>Micromonosporaceae</taxon>
        <taxon>Actinorhabdospora</taxon>
    </lineage>
</organism>
<gene>
    <name evidence="5" type="ORF">Afil01_48140</name>
</gene>
<evidence type="ECO:0000256" key="1">
    <source>
        <dbReference type="ARBA" id="ARBA00006739"/>
    </source>
</evidence>
<sequence length="264" mass="29101">MTASLVESPRASARELPADWAATPIAVVVPTYNESGNLPTLVERVFALGLPNLRLIIVDDNSPDGTGRLADELAEARNAEREGAMVVVHREVKDGIGRAHMTGMREAMSRGDEYVVQMDGDLSHPPEIIPQMLGTMRATGAGLVIGSRYIPGGSVSENWNLYRRSLSRGASIYVNAILRTRIRDTTGGFKLWHASALESIDLDKVRSTGFSFQIEMNHRAFKAGVKILEIPIHFDERLTGVSKITMKIQLEGLWVPWRLLTAKK</sequence>
<comment type="similarity">
    <text evidence="1">Belongs to the glycosyltransferase 2 family.</text>
</comment>